<accession>A0AAP0KRK4</accession>
<evidence type="ECO:0000313" key="2">
    <source>
        <dbReference type="Proteomes" id="UP001417504"/>
    </source>
</evidence>
<sequence length="51" mass="5820">MPQPIFQLFFDFVHSNSSIKPSGHRHSPISVPQGCLVLRVYALYRATPEIH</sequence>
<keyword evidence="2" id="KW-1185">Reference proteome</keyword>
<evidence type="ECO:0000313" key="1">
    <source>
        <dbReference type="EMBL" id="KAK9156045.1"/>
    </source>
</evidence>
<gene>
    <name evidence="1" type="ORF">Sjap_003525</name>
</gene>
<name>A0AAP0KRK4_9MAGN</name>
<protein>
    <submittedName>
        <fullName evidence="1">Uncharacterized protein</fullName>
    </submittedName>
</protein>
<dbReference type="EMBL" id="JBBNAE010000001">
    <property type="protein sequence ID" value="KAK9156045.1"/>
    <property type="molecule type" value="Genomic_DNA"/>
</dbReference>
<reference evidence="1 2" key="1">
    <citation type="submission" date="2024-01" db="EMBL/GenBank/DDBJ databases">
        <title>Genome assemblies of Stephania.</title>
        <authorList>
            <person name="Yang L."/>
        </authorList>
    </citation>
    <scope>NUCLEOTIDE SEQUENCE [LARGE SCALE GENOMIC DNA]</scope>
    <source>
        <strain evidence="1">QJT</strain>
        <tissue evidence="1">Leaf</tissue>
    </source>
</reference>
<proteinExistence type="predicted"/>
<organism evidence="1 2">
    <name type="scientific">Stephania japonica</name>
    <dbReference type="NCBI Taxonomy" id="461633"/>
    <lineage>
        <taxon>Eukaryota</taxon>
        <taxon>Viridiplantae</taxon>
        <taxon>Streptophyta</taxon>
        <taxon>Embryophyta</taxon>
        <taxon>Tracheophyta</taxon>
        <taxon>Spermatophyta</taxon>
        <taxon>Magnoliopsida</taxon>
        <taxon>Ranunculales</taxon>
        <taxon>Menispermaceae</taxon>
        <taxon>Menispermoideae</taxon>
        <taxon>Cissampelideae</taxon>
        <taxon>Stephania</taxon>
    </lineage>
</organism>
<dbReference type="Proteomes" id="UP001417504">
    <property type="component" value="Unassembled WGS sequence"/>
</dbReference>
<comment type="caution">
    <text evidence="1">The sequence shown here is derived from an EMBL/GenBank/DDBJ whole genome shotgun (WGS) entry which is preliminary data.</text>
</comment>
<dbReference type="AlphaFoldDB" id="A0AAP0KRK4"/>